<accession>X0SZ34</accession>
<name>X0SZ34_9ZZZZ</name>
<comment type="caution">
    <text evidence="1">The sequence shown here is derived from an EMBL/GenBank/DDBJ whole genome shotgun (WGS) entry which is preliminary data.</text>
</comment>
<dbReference type="InterPro" id="IPR042099">
    <property type="entry name" value="ANL_N_sf"/>
</dbReference>
<feature type="non-terminal residue" evidence="1">
    <location>
        <position position="1"/>
    </location>
</feature>
<dbReference type="PANTHER" id="PTHR36932:SF1">
    <property type="entry name" value="CAPSULAR POLYSACCHARIDE BIOSYNTHESIS PROTEIN"/>
    <property type="match status" value="1"/>
</dbReference>
<evidence type="ECO:0000313" key="1">
    <source>
        <dbReference type="EMBL" id="GAF86443.1"/>
    </source>
</evidence>
<evidence type="ECO:0008006" key="2">
    <source>
        <dbReference type="Google" id="ProtNLM"/>
    </source>
</evidence>
<dbReference type="PANTHER" id="PTHR36932">
    <property type="entry name" value="CAPSULAR POLYSACCHARIDE BIOSYNTHESIS PROTEIN"/>
    <property type="match status" value="1"/>
</dbReference>
<proteinExistence type="predicted"/>
<dbReference type="Gene3D" id="3.40.50.12780">
    <property type="entry name" value="N-terminal domain of ligase-like"/>
    <property type="match status" value="1"/>
</dbReference>
<gene>
    <name evidence="1" type="ORF">S01H1_26861</name>
</gene>
<protein>
    <recommendedName>
        <fullName evidence="2">AMP-dependent synthetase/ligase domain-containing protein</fullName>
    </recommendedName>
</protein>
<feature type="non-terminal residue" evidence="1">
    <location>
        <position position="281"/>
    </location>
</feature>
<dbReference type="EMBL" id="BARS01016310">
    <property type="protein sequence ID" value="GAF86443.1"/>
    <property type="molecule type" value="Genomic_DNA"/>
</dbReference>
<reference evidence="1" key="1">
    <citation type="journal article" date="2014" name="Front. Microbiol.">
        <title>High frequency of phylogenetically diverse reductive dehalogenase-homologous genes in deep subseafloor sedimentary metagenomes.</title>
        <authorList>
            <person name="Kawai M."/>
            <person name="Futagami T."/>
            <person name="Toyoda A."/>
            <person name="Takaki Y."/>
            <person name="Nishi S."/>
            <person name="Hori S."/>
            <person name="Arai W."/>
            <person name="Tsubouchi T."/>
            <person name="Morono Y."/>
            <person name="Uchiyama I."/>
            <person name="Ito T."/>
            <person name="Fujiyama A."/>
            <person name="Inagaki F."/>
            <person name="Takami H."/>
        </authorList>
    </citation>
    <scope>NUCLEOTIDE SEQUENCE</scope>
    <source>
        <strain evidence="1">Expedition CK06-06</strain>
    </source>
</reference>
<dbReference type="InterPro" id="IPR053158">
    <property type="entry name" value="CapK_Type1_Caps_Biosynth"/>
</dbReference>
<dbReference type="AlphaFoldDB" id="X0SZ34"/>
<dbReference type="SUPFAM" id="SSF56801">
    <property type="entry name" value="Acetyl-CoA synthetase-like"/>
    <property type="match status" value="1"/>
</dbReference>
<organism evidence="1">
    <name type="scientific">marine sediment metagenome</name>
    <dbReference type="NCBI Taxonomy" id="412755"/>
    <lineage>
        <taxon>unclassified sequences</taxon>
        <taxon>metagenomes</taxon>
        <taxon>ecological metagenomes</taxon>
    </lineage>
</organism>
<sequence length="281" mass="33309">YIKHAKVLQYYKILQKNQWSTREENSNIQRKKLYTLIQYASQNIPYYQKIIQEYNLRFSEDTIFADIKKFPLLTKDIIRKNFEQLYKFRDNTYYRNTSSGSTGEPIILYQDINYFGWATATKYLFNEWAGRKIGDPMVKLWGSSLQDTLRGSQGFKGYLRQQLSGVTILNSYRMTERDMYEYVQRINEIKPCLILTYTSNINELTRFIQEHHLSIYSPHAIMTSAGVLYPEVRARIEEVFRTPVFNRYGTREVSDIACNCEKSDGLHLIPDIHYVEIVDNK</sequence>